<sequence>MRIYMNWKENNLIRRVIMAFLGNYIISFGISFLYAADFGTDPFTCMNLGVSSHLPISLGTYQLLINIVLFAIIFVFDRRSFGIGAIINMVLLGYMIEFNVFWTDKLGINAENFADKIVLRIILLSVAVLIAACGCGIYMSCDLGAAPWDRLGQVFEMKSNGKIKYRYVRMVYDCTAIAIGYFTGATVGVATFFFGFFAGPLISFFGEHVGKKVVGYVPSDKGDKSV</sequence>
<keyword evidence="5" id="KW-1185">Reference proteome</keyword>
<protein>
    <recommendedName>
        <fullName evidence="6">YitT family protein</fullName>
    </recommendedName>
</protein>
<evidence type="ECO:0000313" key="2">
    <source>
        <dbReference type="EMBL" id="RHA19921.1"/>
    </source>
</evidence>
<dbReference type="EMBL" id="QSFD01000002">
    <property type="protein sequence ID" value="RHA19921.1"/>
    <property type="molecule type" value="Genomic_DNA"/>
</dbReference>
<reference evidence="4 5" key="1">
    <citation type="submission" date="2018-08" db="EMBL/GenBank/DDBJ databases">
        <title>A genome reference for cultivated species of the human gut microbiota.</title>
        <authorList>
            <person name="Zou Y."/>
            <person name="Xue W."/>
            <person name="Luo G."/>
        </authorList>
    </citation>
    <scope>NUCLEOTIDE SEQUENCE [LARGE SCALE GENOMIC DNA]</scope>
    <source>
        <strain evidence="3 4">AM43-2</strain>
        <strain evidence="2 5">AM44-11BH</strain>
    </source>
</reference>
<accession>A0A413RW03</accession>
<name>A0A413RW03_9FIRM</name>
<evidence type="ECO:0008006" key="6">
    <source>
        <dbReference type="Google" id="ProtNLM"/>
    </source>
</evidence>
<dbReference type="EMBL" id="QSFO01000014">
    <property type="protein sequence ID" value="RHA52573.1"/>
    <property type="molecule type" value="Genomic_DNA"/>
</dbReference>
<feature type="transmembrane region" description="Helical" evidence="1">
    <location>
        <begin position="83"/>
        <end position="102"/>
    </location>
</feature>
<keyword evidence="1" id="KW-1133">Transmembrane helix</keyword>
<evidence type="ECO:0000313" key="3">
    <source>
        <dbReference type="EMBL" id="RHA52573.1"/>
    </source>
</evidence>
<feature type="transmembrane region" description="Helical" evidence="1">
    <location>
        <begin position="12"/>
        <end position="36"/>
    </location>
</feature>
<dbReference type="PANTHER" id="PTHR40078">
    <property type="entry name" value="INTEGRAL MEMBRANE PROTEIN-RELATED"/>
    <property type="match status" value="1"/>
</dbReference>
<dbReference type="Proteomes" id="UP000284779">
    <property type="component" value="Unassembled WGS sequence"/>
</dbReference>
<comment type="caution">
    <text evidence="3">The sequence shown here is derived from an EMBL/GenBank/DDBJ whole genome shotgun (WGS) entry which is preliminary data.</text>
</comment>
<proteinExistence type="predicted"/>
<dbReference type="AlphaFoldDB" id="A0A413RW03"/>
<dbReference type="Pfam" id="PF19700">
    <property type="entry name" value="DUF6198"/>
    <property type="match status" value="1"/>
</dbReference>
<evidence type="ECO:0000313" key="4">
    <source>
        <dbReference type="Proteomes" id="UP000284598"/>
    </source>
</evidence>
<keyword evidence="1" id="KW-0472">Membrane</keyword>
<dbReference type="PANTHER" id="PTHR40078:SF1">
    <property type="entry name" value="INTEGRAL MEMBRANE PROTEIN"/>
    <property type="match status" value="1"/>
</dbReference>
<dbReference type="InterPro" id="IPR038750">
    <property type="entry name" value="YczE/YyaS-like"/>
</dbReference>
<feature type="transmembrane region" description="Helical" evidence="1">
    <location>
        <begin position="170"/>
        <end position="197"/>
    </location>
</feature>
<gene>
    <name evidence="3" type="ORF">DW929_10905</name>
    <name evidence="2" type="ORF">DW944_01880</name>
</gene>
<evidence type="ECO:0000313" key="5">
    <source>
        <dbReference type="Proteomes" id="UP000284779"/>
    </source>
</evidence>
<feature type="transmembrane region" description="Helical" evidence="1">
    <location>
        <begin position="117"/>
        <end position="141"/>
    </location>
</feature>
<organism evidence="3 4">
    <name type="scientific">Eubacterium ventriosum</name>
    <dbReference type="NCBI Taxonomy" id="39496"/>
    <lineage>
        <taxon>Bacteria</taxon>
        <taxon>Bacillati</taxon>
        <taxon>Bacillota</taxon>
        <taxon>Clostridia</taxon>
        <taxon>Eubacteriales</taxon>
        <taxon>Eubacteriaceae</taxon>
        <taxon>Eubacterium</taxon>
    </lineage>
</organism>
<keyword evidence="1" id="KW-0812">Transmembrane</keyword>
<evidence type="ECO:0000256" key="1">
    <source>
        <dbReference type="SAM" id="Phobius"/>
    </source>
</evidence>
<dbReference type="Proteomes" id="UP000284598">
    <property type="component" value="Unassembled WGS sequence"/>
</dbReference>
<feature type="transmembrane region" description="Helical" evidence="1">
    <location>
        <begin position="56"/>
        <end position="76"/>
    </location>
</feature>